<organism evidence="1 2">
    <name type="scientific">Neobacillus cucumis</name>
    <dbReference type="NCBI Taxonomy" id="1740721"/>
    <lineage>
        <taxon>Bacteria</taxon>
        <taxon>Bacillati</taxon>
        <taxon>Bacillota</taxon>
        <taxon>Bacilli</taxon>
        <taxon>Bacillales</taxon>
        <taxon>Bacillaceae</taxon>
        <taxon>Neobacillus</taxon>
    </lineage>
</organism>
<proteinExistence type="predicted"/>
<protein>
    <submittedName>
        <fullName evidence="1">Uncharacterized protein</fullName>
    </submittedName>
</protein>
<sequence>MRKFIMITGLFFILFILAGFLADYFYYGPVKQQEVKKGMLKQLSSKYGKDFIVNHIIYEKALGDDEGMYSAEVYPKGNKDLEFQVFVSENGKLVDESFKETKWRSEAIKSWEPFMSKFGNITYAVNIHIPEEIAEQYSVEDTYEEIYQKHKHLMSEYVFIGQIEKSFDKKKETARVIEMANHALQRELKDFSVEWTYYEKGKKNADVFELRDTVPSYSWRFSRKGVSNGVTAESLEPFFTQH</sequence>
<evidence type="ECO:0000313" key="1">
    <source>
        <dbReference type="EMBL" id="PLS04299.1"/>
    </source>
</evidence>
<accession>A0A2N5HFJ2</accession>
<evidence type="ECO:0000313" key="2">
    <source>
        <dbReference type="Proteomes" id="UP000234950"/>
    </source>
</evidence>
<dbReference type="RefSeq" id="WP_101648226.1">
    <property type="nucleotide sequence ID" value="NZ_PGVE01000044.1"/>
</dbReference>
<name>A0A2N5HFJ2_9BACI</name>
<dbReference type="EMBL" id="PGVE01000044">
    <property type="protein sequence ID" value="PLS04299.1"/>
    <property type="molecule type" value="Genomic_DNA"/>
</dbReference>
<comment type="caution">
    <text evidence="1">The sequence shown here is derived from an EMBL/GenBank/DDBJ whole genome shotgun (WGS) entry which is preliminary data.</text>
</comment>
<reference evidence="1 2" key="1">
    <citation type="submission" date="2017-11" db="EMBL/GenBank/DDBJ databases">
        <title>Comparitive Functional Genomics of Dry Heat Resistant strains isolated from the Viking Spacecraft.</title>
        <authorList>
            <person name="Seuylemezian A."/>
            <person name="Cooper K."/>
            <person name="Vaishampayan P."/>
        </authorList>
    </citation>
    <scope>NUCLEOTIDE SEQUENCE [LARGE SCALE GENOMIC DNA]</scope>
    <source>
        <strain evidence="1 2">V32-6</strain>
    </source>
</reference>
<dbReference type="AlphaFoldDB" id="A0A2N5HFJ2"/>
<gene>
    <name evidence="1" type="ORF">CVD27_12440</name>
</gene>
<keyword evidence="2" id="KW-1185">Reference proteome</keyword>
<dbReference type="Proteomes" id="UP000234950">
    <property type="component" value="Unassembled WGS sequence"/>
</dbReference>
<dbReference type="OrthoDB" id="2859352at2"/>